<dbReference type="Pfam" id="PF07238">
    <property type="entry name" value="PilZ"/>
    <property type="match status" value="1"/>
</dbReference>
<dbReference type="GO" id="GO:0035438">
    <property type="term" value="F:cyclic-di-GMP binding"/>
    <property type="evidence" value="ECO:0007669"/>
    <property type="project" value="InterPro"/>
</dbReference>
<dbReference type="InterPro" id="IPR009926">
    <property type="entry name" value="T3SS_YcgR_PilZN"/>
</dbReference>
<evidence type="ECO:0000256" key="2">
    <source>
        <dbReference type="ARBA" id="ARBA00022741"/>
    </source>
</evidence>
<evidence type="ECO:0000256" key="1">
    <source>
        <dbReference type="ARBA" id="ARBA00022636"/>
    </source>
</evidence>
<gene>
    <name evidence="6" type="ORF">E1H14_06475</name>
</gene>
<feature type="domain" description="PilZ" evidence="4">
    <location>
        <begin position="113"/>
        <end position="222"/>
    </location>
</feature>
<dbReference type="EMBL" id="SMRS01000004">
    <property type="protein sequence ID" value="KAA0875060.1"/>
    <property type="molecule type" value="Genomic_DNA"/>
</dbReference>
<keyword evidence="6" id="KW-0969">Cilium</keyword>
<keyword evidence="2" id="KW-0547">Nucleotide-binding</keyword>
<comment type="caution">
    <text evidence="6">The sequence shown here is derived from an EMBL/GenBank/DDBJ whole genome shotgun (WGS) entry which is preliminary data.</text>
</comment>
<keyword evidence="7" id="KW-1185">Reference proteome</keyword>
<dbReference type="Gene3D" id="2.40.10.220">
    <property type="entry name" value="predicted glycosyltransferase like domains"/>
    <property type="match status" value="1"/>
</dbReference>
<evidence type="ECO:0000313" key="7">
    <source>
        <dbReference type="Proteomes" id="UP000325302"/>
    </source>
</evidence>
<evidence type="ECO:0000259" key="5">
    <source>
        <dbReference type="Pfam" id="PF12945"/>
    </source>
</evidence>
<protein>
    <submittedName>
        <fullName evidence="6">Flagellar brake protein</fullName>
    </submittedName>
</protein>
<dbReference type="AlphaFoldDB" id="A0A5A9W2Q8"/>
<organism evidence="6 7">
    <name type="scientific">Nitrincola tapanii</name>
    <dbReference type="NCBI Taxonomy" id="1708751"/>
    <lineage>
        <taxon>Bacteria</taxon>
        <taxon>Pseudomonadati</taxon>
        <taxon>Pseudomonadota</taxon>
        <taxon>Gammaproteobacteria</taxon>
        <taxon>Oceanospirillales</taxon>
        <taxon>Oceanospirillaceae</taxon>
        <taxon>Nitrincola</taxon>
    </lineage>
</organism>
<evidence type="ECO:0000313" key="6">
    <source>
        <dbReference type="EMBL" id="KAA0875060.1"/>
    </source>
</evidence>
<keyword evidence="6" id="KW-0282">Flagellum</keyword>
<keyword evidence="6" id="KW-0966">Cell projection</keyword>
<dbReference type="Pfam" id="PF12945">
    <property type="entry name" value="PilZNR"/>
    <property type="match status" value="1"/>
</dbReference>
<dbReference type="OrthoDB" id="5735035at2"/>
<accession>A0A5A9W2Q8</accession>
<keyword evidence="3" id="KW-0975">Bacterial flagellum</keyword>
<dbReference type="InterPro" id="IPR012349">
    <property type="entry name" value="Split_barrel_FMN-bd"/>
</dbReference>
<feature type="domain" description="Type III secretion system flagellar brake protein YcgR PilZN" evidence="5">
    <location>
        <begin position="26"/>
        <end position="105"/>
    </location>
</feature>
<sequence length="237" mass="26687">MSNLLSLSNPVFQSESLGLMQLRPSPGDALRVETQLPKMRLNLRLIGMLEGEAVLVTAPARHITPLTEGSPLQVRMLMGNRLCHFSSRLQRVQTQPFGHWILSWPDKIELSPLRAHSRVPVNLAVRIEREELEGMSQMAWCSDLSLQGAAIDAGHPLARPGERLFITARISVAGIDHMLLLPARVKNLVTLEQQSPRLFRHGVEFFDLEEEIRLVLAGFVYQQWLIETGYLDASEKV</sequence>
<dbReference type="Proteomes" id="UP000325302">
    <property type="component" value="Unassembled WGS sequence"/>
</dbReference>
<dbReference type="Gene3D" id="2.30.110.10">
    <property type="entry name" value="Electron Transport, Fmn-binding Protein, Chain A"/>
    <property type="match status" value="1"/>
</dbReference>
<proteinExistence type="predicted"/>
<reference evidence="6 7" key="1">
    <citation type="submission" date="2019-03" db="EMBL/GenBank/DDBJ databases">
        <title>Nitrincola sp. nov. isolated from an Indian soda lake.</title>
        <authorList>
            <person name="Joshi A."/>
            <person name="Thite S.V."/>
            <person name="Joseph N."/>
            <person name="Dhotre D."/>
            <person name="Moorthy M."/>
            <person name="Shouche Y.S."/>
        </authorList>
    </citation>
    <scope>NUCLEOTIDE SEQUENCE [LARGE SCALE GENOMIC DNA]</scope>
    <source>
        <strain evidence="6 7">MEB193</strain>
    </source>
</reference>
<dbReference type="InterPro" id="IPR009875">
    <property type="entry name" value="PilZ_domain"/>
</dbReference>
<dbReference type="RefSeq" id="WP_149390640.1">
    <property type="nucleotide sequence ID" value="NZ_SMRS01000004.1"/>
</dbReference>
<keyword evidence="1" id="KW-0973">c-di-GMP</keyword>
<evidence type="ECO:0000256" key="3">
    <source>
        <dbReference type="ARBA" id="ARBA00023143"/>
    </source>
</evidence>
<name>A0A5A9W2Q8_9GAMM</name>
<evidence type="ECO:0000259" key="4">
    <source>
        <dbReference type="Pfam" id="PF07238"/>
    </source>
</evidence>
<dbReference type="SUPFAM" id="SSF141371">
    <property type="entry name" value="PilZ domain-like"/>
    <property type="match status" value="2"/>
</dbReference>